<evidence type="ECO:0000313" key="2">
    <source>
        <dbReference type="Proteomes" id="UP001345013"/>
    </source>
</evidence>
<evidence type="ECO:0000313" key="1">
    <source>
        <dbReference type="EMBL" id="KAK5080839.1"/>
    </source>
</evidence>
<keyword evidence="2" id="KW-1185">Reference proteome</keyword>
<dbReference type="Proteomes" id="UP001345013">
    <property type="component" value="Unassembled WGS sequence"/>
</dbReference>
<reference evidence="1 2" key="1">
    <citation type="submission" date="2023-08" db="EMBL/GenBank/DDBJ databases">
        <title>Black Yeasts Isolated from many extreme environments.</title>
        <authorList>
            <person name="Coleine C."/>
            <person name="Stajich J.E."/>
            <person name="Selbmann L."/>
        </authorList>
    </citation>
    <scope>NUCLEOTIDE SEQUENCE [LARGE SCALE GENOMIC DNA]</scope>
    <source>
        <strain evidence="1 2">CCFEE 5885</strain>
    </source>
</reference>
<sequence>MQQAHEKEAGRARRDAEDRLNAVGQSLRSFRTAAHSIMPLLDVITDAAEVEYDDATETLYEVLYGQQEKDKQGSGVKCERGVEA</sequence>
<organism evidence="1 2">
    <name type="scientific">Lithohypha guttulata</name>
    <dbReference type="NCBI Taxonomy" id="1690604"/>
    <lineage>
        <taxon>Eukaryota</taxon>
        <taxon>Fungi</taxon>
        <taxon>Dikarya</taxon>
        <taxon>Ascomycota</taxon>
        <taxon>Pezizomycotina</taxon>
        <taxon>Eurotiomycetes</taxon>
        <taxon>Chaetothyriomycetidae</taxon>
        <taxon>Chaetothyriales</taxon>
        <taxon>Trichomeriaceae</taxon>
        <taxon>Lithohypha</taxon>
    </lineage>
</organism>
<name>A0ABR0K078_9EURO</name>
<proteinExistence type="predicted"/>
<protein>
    <submittedName>
        <fullName evidence="1">Uncharacterized protein</fullName>
    </submittedName>
</protein>
<comment type="caution">
    <text evidence="1">The sequence shown here is derived from an EMBL/GenBank/DDBJ whole genome shotgun (WGS) entry which is preliminary data.</text>
</comment>
<gene>
    <name evidence="1" type="ORF">LTR24_008356</name>
</gene>
<dbReference type="EMBL" id="JAVRRG010000143">
    <property type="protein sequence ID" value="KAK5080839.1"/>
    <property type="molecule type" value="Genomic_DNA"/>
</dbReference>
<accession>A0ABR0K078</accession>